<protein>
    <submittedName>
        <fullName evidence="2">Uncharacterized protein</fullName>
    </submittedName>
</protein>
<dbReference type="AlphaFoldDB" id="A0A0G0C1K2"/>
<evidence type="ECO:0000256" key="1">
    <source>
        <dbReference type="SAM" id="Phobius"/>
    </source>
</evidence>
<reference evidence="2 3" key="1">
    <citation type="journal article" date="2015" name="Nature">
        <title>rRNA introns, odd ribosomes, and small enigmatic genomes across a large radiation of phyla.</title>
        <authorList>
            <person name="Brown C.T."/>
            <person name="Hug L.A."/>
            <person name="Thomas B.C."/>
            <person name="Sharon I."/>
            <person name="Castelle C.J."/>
            <person name="Singh A."/>
            <person name="Wilkins M.J."/>
            <person name="Williams K.H."/>
            <person name="Banfield J.F."/>
        </authorList>
    </citation>
    <scope>NUCLEOTIDE SEQUENCE [LARGE SCALE GENOMIC DNA]</scope>
</reference>
<feature type="transmembrane region" description="Helical" evidence="1">
    <location>
        <begin position="12"/>
        <end position="32"/>
    </location>
</feature>
<keyword evidence="1" id="KW-1133">Transmembrane helix</keyword>
<evidence type="ECO:0000313" key="3">
    <source>
        <dbReference type="Proteomes" id="UP000034581"/>
    </source>
</evidence>
<dbReference type="EMBL" id="LBQB01000002">
    <property type="protein sequence ID" value="KKP69966.1"/>
    <property type="molecule type" value="Genomic_DNA"/>
</dbReference>
<proteinExistence type="predicted"/>
<accession>A0A0G0C1K2</accession>
<keyword evidence="1" id="KW-0812">Transmembrane</keyword>
<dbReference type="STRING" id="1618350.UR67_C0002G0086"/>
<organism evidence="2 3">
    <name type="scientific">candidate division CPR3 bacterium GW2011_GWF2_35_18</name>
    <dbReference type="NCBI Taxonomy" id="1618350"/>
    <lineage>
        <taxon>Bacteria</taxon>
        <taxon>Bacteria division CPR3</taxon>
    </lineage>
</organism>
<dbReference type="InterPro" id="IPR014717">
    <property type="entry name" value="Transl_elong_EF1B/ribsomal_bS6"/>
</dbReference>
<name>A0A0G0C1K2_UNCC3</name>
<dbReference type="InterPro" id="IPR034756">
    <property type="entry name" value="T2SSM_b"/>
</dbReference>
<sequence length="229" mass="24521">MNNILSKVKEYLILIICGFISVISLVIIIPGIQSIFSTREEMTAKERTRDLYDQKIDILSSQNLPGIKKDLINSLLALPSSYDSPSLLNALEKIATASGVSISGLQFSQPSTAGGGEAVTTATKNTFALSTNSDYAHIIALFRNFENTLPLFTIENIGLRSGGEGSADLSLSFGISSYYQSLPTTLGDKTTPVADLAVSQKELLTALEGYSNYPLVPDTSGVGKTNPFK</sequence>
<gene>
    <name evidence="2" type="ORF">UR67_C0002G0086</name>
</gene>
<evidence type="ECO:0000313" key="2">
    <source>
        <dbReference type="EMBL" id="KKP69966.1"/>
    </source>
</evidence>
<dbReference type="Proteomes" id="UP000034581">
    <property type="component" value="Unassembled WGS sequence"/>
</dbReference>
<dbReference type="Pfam" id="PF10741">
    <property type="entry name" value="T2SSM_b"/>
    <property type="match status" value="1"/>
</dbReference>
<dbReference type="Gene3D" id="3.30.70.60">
    <property type="match status" value="1"/>
</dbReference>
<comment type="caution">
    <text evidence="2">The sequence shown here is derived from an EMBL/GenBank/DDBJ whole genome shotgun (WGS) entry which is preliminary data.</text>
</comment>
<keyword evidence="1" id="KW-0472">Membrane</keyword>